<dbReference type="RefSeq" id="WP_275308699.1">
    <property type="nucleotide sequence ID" value="NZ_CP095749.1"/>
</dbReference>
<evidence type="ECO:0000313" key="2">
    <source>
        <dbReference type="EMBL" id="WEB41848.1"/>
    </source>
</evidence>
<dbReference type="EMBL" id="CP095749">
    <property type="protein sequence ID" value="WEB41848.1"/>
    <property type="molecule type" value="Genomic_DNA"/>
</dbReference>
<proteinExistence type="predicted"/>
<evidence type="ECO:0000256" key="1">
    <source>
        <dbReference type="SAM" id="MobiDB-lite"/>
    </source>
</evidence>
<evidence type="ECO:0008006" key="4">
    <source>
        <dbReference type="Google" id="ProtNLM"/>
    </source>
</evidence>
<organism evidence="2 3">
    <name type="scientific">Streptomyces yunnanensis</name>
    <dbReference type="NCBI Taxonomy" id="156453"/>
    <lineage>
        <taxon>Bacteria</taxon>
        <taxon>Bacillati</taxon>
        <taxon>Actinomycetota</taxon>
        <taxon>Actinomycetes</taxon>
        <taxon>Kitasatosporales</taxon>
        <taxon>Streptomycetaceae</taxon>
        <taxon>Streptomyces</taxon>
    </lineage>
</organism>
<feature type="region of interest" description="Disordered" evidence="1">
    <location>
        <begin position="1"/>
        <end position="52"/>
    </location>
</feature>
<accession>A0ABY8AAD0</accession>
<name>A0ABY8AAD0_9ACTN</name>
<feature type="compositionally biased region" description="Polar residues" evidence="1">
    <location>
        <begin position="1"/>
        <end position="12"/>
    </location>
</feature>
<sequence length="782" mass="86151">MTDSDSAATPPQSKDPHAFGPGWFDPDHSPSDDISPPQGEGDKNDVVASAEDLLEEAPIPADISDHLRNLLEKSGTRGRPEPEEIARFRQAAMLNLGEMNLIKVLNVAPDSLVPDELAEEYLAMVRAVYARPADFDDACQALQQPGSIVVLPRNAGTGRIISAHALLAEMHYNQDIRARVGPLTFGGLDKFPAKRLPQEDNWCYVLELPADEEGFQVSGDFGASLKNLIYPLQKRNSRLVVLTTPDQWDRIKWGAPSGVVQLTGEATAKQIAERWLLAEDPEFPVRKWLDDPEIDHILQGQYPEDALEIVDHIRSASRADEEALPAKEALTAGLRESPDALFHRQVQSVVNARDHWESQLLEWHSETGRTSFERNYLLAAAALRDASVAHIYAQAAILGSTFKENVEISLAGQQAPGVIQMTKAIKAKLTARGTLSFARPGWDDGALEYFWTDRPLARTAFLNWLAEAPFSDSKEALEKLSPPEQRELAERIGRFAVRWAARHRNSAPLEKIVARWHDSDLWPVAVQLITSASVHTASEQYVHEVLLRWSKNKATPALRIMTVAVCAGEFGTRHTGKALRRLRHAANSQHPEVIESLREAVRTLWAEPTVRTTLFGYIISWCEADDLLAEAGRRTFGALATSVAADDPSMPLLLAGMEDDGPRPTSISLAKGWRTLLGPDSDLDEAEQALHLWMDGALSHPTIKETVLESLRAAVDTSVDGGPVRPRDNLRRLLFRWESASAAGSSVARDELRSELAKLLDKDLSRALDHALESANSTGGAA</sequence>
<dbReference type="Proteomes" id="UP001218629">
    <property type="component" value="Chromosome"/>
</dbReference>
<protein>
    <recommendedName>
        <fullName evidence="4">HEAT repeat-containing protein</fullName>
    </recommendedName>
</protein>
<keyword evidence="3" id="KW-1185">Reference proteome</keyword>
<gene>
    <name evidence="2" type="ORF">MOV08_23015</name>
</gene>
<reference evidence="2 3" key="1">
    <citation type="submission" date="2022-03" db="EMBL/GenBank/DDBJ databases">
        <title>Streptomyces yunnanensis P86,complete genome.</title>
        <authorList>
            <person name="Chen S."/>
            <person name="Zhang Q."/>
        </authorList>
    </citation>
    <scope>NUCLEOTIDE SEQUENCE [LARGE SCALE GENOMIC DNA]</scope>
    <source>
        <strain evidence="2 3">P86</strain>
    </source>
</reference>
<evidence type="ECO:0000313" key="3">
    <source>
        <dbReference type="Proteomes" id="UP001218629"/>
    </source>
</evidence>